<reference evidence="2 3" key="1">
    <citation type="submission" date="2019-01" db="EMBL/GenBank/DDBJ databases">
        <authorList>
            <person name="Chen W.-M."/>
        </authorList>
    </citation>
    <scope>NUCLEOTIDE SEQUENCE [LARGE SCALE GENOMIC DNA]</scope>
    <source>
        <strain evidence="2 3">YBJ-36</strain>
    </source>
</reference>
<keyword evidence="2" id="KW-0808">Transferase</keyword>
<evidence type="ECO:0000313" key="2">
    <source>
        <dbReference type="EMBL" id="RVU01807.1"/>
    </source>
</evidence>
<dbReference type="PANTHER" id="PTHR22916">
    <property type="entry name" value="GLYCOSYLTRANSFERASE"/>
    <property type="match status" value="1"/>
</dbReference>
<sequence>MKVTVIIVTYNAAATLQQCLNSIYEQVFPVDIVVVDGASNDGTVGILQNNAHKLAYWVSEKDTGIYNAMNKAIKHIYNDWVYFLGADDELLPEFSAFATELKDPSAIYYANVISNGVVRSGKISDYYMAKGGIYHQSIIYPASIFKKYSFNEKYRISADYALNMRLYRDKQYHFEYKPYIIAKYNHLGISGTAIDGPFEKDKTKLIRENFGLKVWLRYAFRLLKAKLGVNKKG</sequence>
<name>A0A437MVZ7_9SPHI</name>
<evidence type="ECO:0000313" key="3">
    <source>
        <dbReference type="Proteomes" id="UP000282759"/>
    </source>
</evidence>
<protein>
    <submittedName>
        <fullName evidence="2">Glycosyltransferase</fullName>
    </submittedName>
</protein>
<comment type="caution">
    <text evidence="2">The sequence shown here is derived from an EMBL/GenBank/DDBJ whole genome shotgun (WGS) entry which is preliminary data.</text>
</comment>
<gene>
    <name evidence="2" type="ORF">EOD41_07565</name>
</gene>
<feature type="domain" description="Glycosyltransferase 2-like" evidence="1">
    <location>
        <begin position="4"/>
        <end position="168"/>
    </location>
</feature>
<dbReference type="OrthoDB" id="9788101at2"/>
<dbReference type="AlphaFoldDB" id="A0A437MVZ7"/>
<keyword evidence="3" id="KW-1185">Reference proteome</keyword>
<dbReference type="CDD" id="cd06433">
    <property type="entry name" value="GT_2_WfgS_like"/>
    <property type="match status" value="1"/>
</dbReference>
<dbReference type="Pfam" id="PF00535">
    <property type="entry name" value="Glycos_transf_2"/>
    <property type="match status" value="1"/>
</dbReference>
<evidence type="ECO:0000259" key="1">
    <source>
        <dbReference type="Pfam" id="PF00535"/>
    </source>
</evidence>
<accession>A0A437MVZ7</accession>
<dbReference type="EMBL" id="SACK01000002">
    <property type="protein sequence ID" value="RVU01807.1"/>
    <property type="molecule type" value="Genomic_DNA"/>
</dbReference>
<dbReference type="RefSeq" id="WP_127704171.1">
    <property type="nucleotide sequence ID" value="NZ_SACK01000002.1"/>
</dbReference>
<dbReference type="Gene3D" id="3.90.550.10">
    <property type="entry name" value="Spore Coat Polysaccharide Biosynthesis Protein SpsA, Chain A"/>
    <property type="match status" value="1"/>
</dbReference>
<organism evidence="2 3">
    <name type="scientific">Mucilaginibacter limnophilus</name>
    <dbReference type="NCBI Taxonomy" id="1932778"/>
    <lineage>
        <taxon>Bacteria</taxon>
        <taxon>Pseudomonadati</taxon>
        <taxon>Bacteroidota</taxon>
        <taxon>Sphingobacteriia</taxon>
        <taxon>Sphingobacteriales</taxon>
        <taxon>Sphingobacteriaceae</taxon>
        <taxon>Mucilaginibacter</taxon>
    </lineage>
</organism>
<dbReference type="PANTHER" id="PTHR22916:SF67">
    <property type="entry name" value="COLANIC ACID BIOSYNTHESIS GLYCOSYL TRANSFERASE WCAE-RELATED"/>
    <property type="match status" value="1"/>
</dbReference>
<dbReference type="Proteomes" id="UP000282759">
    <property type="component" value="Unassembled WGS sequence"/>
</dbReference>
<dbReference type="InterPro" id="IPR001173">
    <property type="entry name" value="Glyco_trans_2-like"/>
</dbReference>
<dbReference type="InterPro" id="IPR029044">
    <property type="entry name" value="Nucleotide-diphossugar_trans"/>
</dbReference>
<proteinExistence type="predicted"/>
<dbReference type="GO" id="GO:0016758">
    <property type="term" value="F:hexosyltransferase activity"/>
    <property type="evidence" value="ECO:0007669"/>
    <property type="project" value="UniProtKB-ARBA"/>
</dbReference>
<dbReference type="SUPFAM" id="SSF53448">
    <property type="entry name" value="Nucleotide-diphospho-sugar transferases"/>
    <property type="match status" value="1"/>
</dbReference>